<sequence length="334" mass="36527">MSAQPDQSENLKCLQTALASRPVVLVGGPTASGKSGLAADVAAAFNGVVINADSMQVYRELDIITARPSADELTKAPHRLFGVLSGAERCSAARWRALALAEIEAAFKAGRLPIVVGGTGLYLRTLEEGLAPVPEISEEVRQQTWRDFEQLGAEAFHRELARRDPEMAGRLNVGDTQRLLRAWEVLAATGTSLAEWQARQADNAAQLDPGLSLLKLAVIPPREVIYERCNARFEAMTAEGAIEEVEALLKLGLDPALPVMKAIGVREFGAYLAGELSLEAAVSKAQQETRRYAKRQMTWLRNQYASKNVIETQYSESLSPKIFNIIRQYLLTLP</sequence>
<reference evidence="14 15" key="1">
    <citation type="submission" date="2019-06" db="EMBL/GenBank/DDBJ databases">
        <title>Whole genome sequence for Rhodospirillaceae sp. R148.</title>
        <authorList>
            <person name="Wang G."/>
        </authorList>
    </citation>
    <scope>NUCLEOTIDE SEQUENCE [LARGE SCALE GENOMIC DNA]</scope>
    <source>
        <strain evidence="14 15">R148</strain>
    </source>
</reference>
<protein>
    <recommendedName>
        <fullName evidence="10">tRNA dimethylallyltransferase</fullName>
        <ecNumber evidence="10">2.5.1.75</ecNumber>
    </recommendedName>
    <alternativeName>
        <fullName evidence="10">Dimethylallyl diphosphate:tRNA dimethylallyltransferase</fullName>
        <shortName evidence="10">DMAPP:tRNA dimethylallyltransferase</shortName>
        <shortName evidence="10">DMATase</shortName>
    </alternativeName>
    <alternativeName>
        <fullName evidence="10">Isopentenyl-diphosphate:tRNA isopentenyltransferase</fullName>
        <shortName evidence="10">IPP transferase</shortName>
        <shortName evidence="10">IPPT</shortName>
        <shortName evidence="10">IPTase</shortName>
    </alternativeName>
</protein>
<proteinExistence type="inferred from homology"/>
<evidence type="ECO:0000256" key="9">
    <source>
        <dbReference type="ARBA" id="ARBA00049563"/>
    </source>
</evidence>
<dbReference type="InterPro" id="IPR018022">
    <property type="entry name" value="IPT"/>
</dbReference>
<feature type="region of interest" description="Interaction with substrate tRNA" evidence="10">
    <location>
        <begin position="53"/>
        <end position="56"/>
    </location>
</feature>
<evidence type="ECO:0000256" key="1">
    <source>
        <dbReference type="ARBA" id="ARBA00001946"/>
    </source>
</evidence>
<dbReference type="EMBL" id="VHSH01000002">
    <property type="protein sequence ID" value="TQV82079.1"/>
    <property type="molecule type" value="Genomic_DNA"/>
</dbReference>
<organism evidence="14 15">
    <name type="scientific">Denitrobaculum tricleocarpae</name>
    <dbReference type="NCBI Taxonomy" id="2591009"/>
    <lineage>
        <taxon>Bacteria</taxon>
        <taxon>Pseudomonadati</taxon>
        <taxon>Pseudomonadota</taxon>
        <taxon>Alphaproteobacteria</taxon>
        <taxon>Rhodospirillales</taxon>
        <taxon>Rhodospirillaceae</taxon>
        <taxon>Denitrobaculum</taxon>
    </lineage>
</organism>
<keyword evidence="4 10" id="KW-0808">Transferase</keyword>
<dbReference type="GO" id="GO:0005524">
    <property type="term" value="F:ATP binding"/>
    <property type="evidence" value="ECO:0007669"/>
    <property type="project" value="UniProtKB-UniRule"/>
</dbReference>
<feature type="site" description="Interaction with substrate tRNA" evidence="10">
    <location>
        <position position="119"/>
    </location>
</feature>
<dbReference type="OrthoDB" id="9776390at2"/>
<evidence type="ECO:0000256" key="11">
    <source>
        <dbReference type="RuleBase" id="RU003783"/>
    </source>
</evidence>
<evidence type="ECO:0000256" key="8">
    <source>
        <dbReference type="ARBA" id="ARBA00022842"/>
    </source>
</evidence>
<dbReference type="GO" id="GO:0052381">
    <property type="term" value="F:tRNA dimethylallyltransferase activity"/>
    <property type="evidence" value="ECO:0007669"/>
    <property type="project" value="UniProtKB-UniRule"/>
</dbReference>
<gene>
    <name evidence="10 14" type="primary">miaA</name>
    <name evidence="14" type="ORF">FKG95_07575</name>
</gene>
<dbReference type="GO" id="GO:0006400">
    <property type="term" value="P:tRNA modification"/>
    <property type="evidence" value="ECO:0007669"/>
    <property type="project" value="TreeGrafter"/>
</dbReference>
<comment type="cofactor">
    <cofactor evidence="1 10">
        <name>Mg(2+)</name>
        <dbReference type="ChEBI" id="CHEBI:18420"/>
    </cofactor>
</comment>
<dbReference type="Gene3D" id="3.40.50.300">
    <property type="entry name" value="P-loop containing nucleotide triphosphate hydrolases"/>
    <property type="match status" value="1"/>
</dbReference>
<dbReference type="Proteomes" id="UP000315252">
    <property type="component" value="Unassembled WGS sequence"/>
</dbReference>
<comment type="catalytic activity">
    <reaction evidence="9 10 11">
        <text>adenosine(37) in tRNA + dimethylallyl diphosphate = N(6)-dimethylallyladenosine(37) in tRNA + diphosphate</text>
        <dbReference type="Rhea" id="RHEA:26482"/>
        <dbReference type="Rhea" id="RHEA-COMP:10162"/>
        <dbReference type="Rhea" id="RHEA-COMP:10375"/>
        <dbReference type="ChEBI" id="CHEBI:33019"/>
        <dbReference type="ChEBI" id="CHEBI:57623"/>
        <dbReference type="ChEBI" id="CHEBI:74411"/>
        <dbReference type="ChEBI" id="CHEBI:74415"/>
        <dbReference type="EC" id="2.5.1.75"/>
    </reaction>
</comment>
<comment type="function">
    <text evidence="2 10 12">Catalyzes the transfer of a dimethylallyl group onto the adenine at position 37 in tRNAs that read codons beginning with uridine, leading to the formation of N6-(dimethylallyl)adenosine (i(6)A).</text>
</comment>
<keyword evidence="6 10" id="KW-0547">Nucleotide-binding</keyword>
<keyword evidence="5 10" id="KW-0819">tRNA processing</keyword>
<dbReference type="AlphaFoldDB" id="A0A545TXZ2"/>
<evidence type="ECO:0000256" key="2">
    <source>
        <dbReference type="ARBA" id="ARBA00003213"/>
    </source>
</evidence>
<evidence type="ECO:0000256" key="10">
    <source>
        <dbReference type="HAMAP-Rule" id="MF_00185"/>
    </source>
</evidence>
<evidence type="ECO:0000256" key="4">
    <source>
        <dbReference type="ARBA" id="ARBA00022679"/>
    </source>
</evidence>
<evidence type="ECO:0000313" key="15">
    <source>
        <dbReference type="Proteomes" id="UP000315252"/>
    </source>
</evidence>
<evidence type="ECO:0000256" key="7">
    <source>
        <dbReference type="ARBA" id="ARBA00022840"/>
    </source>
</evidence>
<dbReference type="SUPFAM" id="SSF52540">
    <property type="entry name" value="P-loop containing nucleoside triphosphate hydrolases"/>
    <property type="match status" value="2"/>
</dbReference>
<dbReference type="InterPro" id="IPR027417">
    <property type="entry name" value="P-loop_NTPase"/>
</dbReference>
<comment type="subunit">
    <text evidence="10">Monomer.</text>
</comment>
<feature type="binding site" evidence="10">
    <location>
        <begin position="28"/>
        <end position="35"/>
    </location>
    <ligand>
        <name>ATP</name>
        <dbReference type="ChEBI" id="CHEBI:30616"/>
    </ligand>
</feature>
<evidence type="ECO:0000256" key="13">
    <source>
        <dbReference type="RuleBase" id="RU003785"/>
    </source>
</evidence>
<dbReference type="PANTHER" id="PTHR11088:SF60">
    <property type="entry name" value="TRNA DIMETHYLALLYLTRANSFERASE"/>
    <property type="match status" value="1"/>
</dbReference>
<evidence type="ECO:0000256" key="12">
    <source>
        <dbReference type="RuleBase" id="RU003784"/>
    </source>
</evidence>
<keyword evidence="8 10" id="KW-0460">Magnesium</keyword>
<evidence type="ECO:0000313" key="14">
    <source>
        <dbReference type="EMBL" id="TQV82079.1"/>
    </source>
</evidence>
<evidence type="ECO:0000256" key="5">
    <source>
        <dbReference type="ARBA" id="ARBA00022694"/>
    </source>
</evidence>
<comment type="caution">
    <text evidence="14">The sequence shown here is derived from an EMBL/GenBank/DDBJ whole genome shotgun (WGS) entry which is preliminary data.</text>
</comment>
<name>A0A545TXZ2_9PROT</name>
<keyword evidence="15" id="KW-1185">Reference proteome</keyword>
<feature type="site" description="Interaction with substrate tRNA" evidence="10">
    <location>
        <position position="141"/>
    </location>
</feature>
<dbReference type="RefSeq" id="WP_142895709.1">
    <property type="nucleotide sequence ID" value="NZ_ML660053.1"/>
</dbReference>
<dbReference type="HAMAP" id="MF_00185">
    <property type="entry name" value="IPP_trans"/>
    <property type="match status" value="1"/>
</dbReference>
<keyword evidence="7 10" id="KW-0067">ATP-binding</keyword>
<dbReference type="Pfam" id="PF01715">
    <property type="entry name" value="IPPT"/>
    <property type="match status" value="1"/>
</dbReference>
<dbReference type="InterPro" id="IPR039657">
    <property type="entry name" value="Dimethylallyltransferase"/>
</dbReference>
<accession>A0A545TXZ2</accession>
<evidence type="ECO:0000256" key="3">
    <source>
        <dbReference type="ARBA" id="ARBA00005842"/>
    </source>
</evidence>
<dbReference type="Gene3D" id="1.10.20.140">
    <property type="match status" value="1"/>
</dbReference>
<dbReference type="EC" id="2.5.1.75" evidence="10"/>
<feature type="binding site" evidence="10">
    <location>
        <begin position="30"/>
        <end position="35"/>
    </location>
    <ligand>
        <name>substrate</name>
    </ligand>
</feature>
<evidence type="ECO:0000256" key="6">
    <source>
        <dbReference type="ARBA" id="ARBA00022741"/>
    </source>
</evidence>
<dbReference type="PANTHER" id="PTHR11088">
    <property type="entry name" value="TRNA DIMETHYLALLYLTRANSFERASE"/>
    <property type="match status" value="1"/>
</dbReference>
<comment type="similarity">
    <text evidence="3 10 13">Belongs to the IPP transferase family.</text>
</comment>
<dbReference type="NCBIfam" id="TIGR00174">
    <property type="entry name" value="miaA"/>
    <property type="match status" value="1"/>
</dbReference>
<comment type="caution">
    <text evidence="10">Lacks conserved residue(s) required for the propagation of feature annotation.</text>
</comment>
<feature type="region of interest" description="Interaction with substrate tRNA" evidence="10">
    <location>
        <begin position="177"/>
        <end position="181"/>
    </location>
</feature>